<keyword evidence="8" id="KW-0067">ATP-binding</keyword>
<comment type="subcellular location">
    <subcellularLocation>
        <location evidence="2">Nucleus</location>
    </subcellularLocation>
</comment>
<evidence type="ECO:0000256" key="5">
    <source>
        <dbReference type="ARBA" id="ARBA00022741"/>
    </source>
</evidence>
<name>A0AAJ0BJR1_9PEZI</name>
<dbReference type="PROSITE" id="PS51195">
    <property type="entry name" value="Q_MOTIF"/>
    <property type="match status" value="1"/>
</dbReference>
<dbReference type="PANTHER" id="PTHR47959">
    <property type="entry name" value="ATP-DEPENDENT RNA HELICASE RHLE-RELATED"/>
    <property type="match status" value="1"/>
</dbReference>
<comment type="function">
    <text evidence="1">ATP-binding RNA helicase involved in the biogenesis of 60S ribosomal subunits and is required for the normal formation of 25S and 5.8S rRNAs.</text>
</comment>
<evidence type="ECO:0000313" key="19">
    <source>
        <dbReference type="Proteomes" id="UP001239445"/>
    </source>
</evidence>
<dbReference type="PANTHER" id="PTHR47959:SF21">
    <property type="entry name" value="DEAD-BOX HELICASE 56"/>
    <property type="match status" value="1"/>
</dbReference>
<evidence type="ECO:0000256" key="9">
    <source>
        <dbReference type="ARBA" id="ARBA00022884"/>
    </source>
</evidence>
<evidence type="ECO:0000256" key="6">
    <source>
        <dbReference type="ARBA" id="ARBA00022801"/>
    </source>
</evidence>
<dbReference type="SMART" id="SM00487">
    <property type="entry name" value="DEXDc"/>
    <property type="match status" value="1"/>
</dbReference>
<dbReference type="EMBL" id="MU839828">
    <property type="protein sequence ID" value="KAK1759530.1"/>
    <property type="molecule type" value="Genomic_DNA"/>
</dbReference>
<evidence type="ECO:0000256" key="10">
    <source>
        <dbReference type="ARBA" id="ARBA00023242"/>
    </source>
</evidence>
<feature type="compositionally biased region" description="Basic and acidic residues" evidence="14">
    <location>
        <begin position="369"/>
        <end position="379"/>
    </location>
</feature>
<dbReference type="GO" id="GO:0010467">
    <property type="term" value="P:gene expression"/>
    <property type="evidence" value="ECO:0007669"/>
    <property type="project" value="UniProtKB-ARBA"/>
</dbReference>
<evidence type="ECO:0000259" key="16">
    <source>
        <dbReference type="PROSITE" id="PS51194"/>
    </source>
</evidence>
<keyword evidence="10" id="KW-0539">Nucleus</keyword>
<keyword evidence="5" id="KW-0547">Nucleotide-binding</keyword>
<dbReference type="InterPro" id="IPR027417">
    <property type="entry name" value="P-loop_NTPase"/>
</dbReference>
<evidence type="ECO:0000256" key="3">
    <source>
        <dbReference type="ARBA" id="ARBA00012552"/>
    </source>
</evidence>
<accession>A0AAJ0BJR1</accession>
<dbReference type="SUPFAM" id="SSF52540">
    <property type="entry name" value="P-loop containing nucleoside triphosphate hydrolases"/>
    <property type="match status" value="2"/>
</dbReference>
<dbReference type="AlphaFoldDB" id="A0AAJ0BJR1"/>
<feature type="domain" description="Helicase C-terminal" evidence="16">
    <location>
        <begin position="263"/>
        <end position="493"/>
    </location>
</feature>
<evidence type="ECO:0000256" key="8">
    <source>
        <dbReference type="ARBA" id="ARBA00022840"/>
    </source>
</evidence>
<evidence type="ECO:0000256" key="4">
    <source>
        <dbReference type="ARBA" id="ARBA00022517"/>
    </source>
</evidence>
<keyword evidence="9" id="KW-0694">RNA-binding</keyword>
<dbReference type="PROSITE" id="PS51192">
    <property type="entry name" value="HELICASE_ATP_BIND_1"/>
    <property type="match status" value="1"/>
</dbReference>
<dbReference type="PROSITE" id="PS51194">
    <property type="entry name" value="HELICASE_CTER"/>
    <property type="match status" value="1"/>
</dbReference>
<feature type="region of interest" description="Disordered" evidence="14">
    <location>
        <begin position="581"/>
        <end position="621"/>
    </location>
</feature>
<dbReference type="InterPro" id="IPR014001">
    <property type="entry name" value="Helicase_ATP-bd"/>
</dbReference>
<dbReference type="Pfam" id="PF00271">
    <property type="entry name" value="Helicase_C"/>
    <property type="match status" value="2"/>
</dbReference>
<proteinExistence type="inferred from homology"/>
<dbReference type="InterPro" id="IPR011545">
    <property type="entry name" value="DEAD/DEAH_box_helicase_dom"/>
</dbReference>
<dbReference type="GO" id="GO:0003724">
    <property type="term" value="F:RNA helicase activity"/>
    <property type="evidence" value="ECO:0007669"/>
    <property type="project" value="UniProtKB-EC"/>
</dbReference>
<evidence type="ECO:0000256" key="14">
    <source>
        <dbReference type="SAM" id="MobiDB-lite"/>
    </source>
</evidence>
<organism evidence="18 19">
    <name type="scientific">Echria macrotheca</name>
    <dbReference type="NCBI Taxonomy" id="438768"/>
    <lineage>
        <taxon>Eukaryota</taxon>
        <taxon>Fungi</taxon>
        <taxon>Dikarya</taxon>
        <taxon>Ascomycota</taxon>
        <taxon>Pezizomycotina</taxon>
        <taxon>Sordariomycetes</taxon>
        <taxon>Sordariomycetidae</taxon>
        <taxon>Sordariales</taxon>
        <taxon>Schizotheciaceae</taxon>
        <taxon>Echria</taxon>
    </lineage>
</organism>
<evidence type="ECO:0000256" key="7">
    <source>
        <dbReference type="ARBA" id="ARBA00022806"/>
    </source>
</evidence>
<evidence type="ECO:0000256" key="13">
    <source>
        <dbReference type="PROSITE-ProRule" id="PRU00552"/>
    </source>
</evidence>
<comment type="catalytic activity">
    <reaction evidence="12">
        <text>ATP + H2O = ADP + phosphate + H(+)</text>
        <dbReference type="Rhea" id="RHEA:13065"/>
        <dbReference type="ChEBI" id="CHEBI:15377"/>
        <dbReference type="ChEBI" id="CHEBI:15378"/>
        <dbReference type="ChEBI" id="CHEBI:30616"/>
        <dbReference type="ChEBI" id="CHEBI:43474"/>
        <dbReference type="ChEBI" id="CHEBI:456216"/>
        <dbReference type="EC" id="3.6.4.13"/>
    </reaction>
</comment>
<keyword evidence="7 18" id="KW-0347">Helicase</keyword>
<dbReference type="Pfam" id="PF00270">
    <property type="entry name" value="DEAD"/>
    <property type="match status" value="1"/>
</dbReference>
<evidence type="ECO:0000259" key="15">
    <source>
        <dbReference type="PROSITE" id="PS51192"/>
    </source>
</evidence>
<keyword evidence="4" id="KW-0690">Ribosome biogenesis</keyword>
<gene>
    <name evidence="18" type="ORF">QBC47DRAFT_372292</name>
</gene>
<dbReference type="InterPro" id="IPR014014">
    <property type="entry name" value="RNA_helicase_DEAD_Q_motif"/>
</dbReference>
<dbReference type="GO" id="GO:0005829">
    <property type="term" value="C:cytosol"/>
    <property type="evidence" value="ECO:0007669"/>
    <property type="project" value="TreeGrafter"/>
</dbReference>
<reference evidence="18" key="1">
    <citation type="submission" date="2023-06" db="EMBL/GenBank/DDBJ databases">
        <title>Genome-scale phylogeny and comparative genomics of the fungal order Sordariales.</title>
        <authorList>
            <consortium name="Lawrence Berkeley National Laboratory"/>
            <person name="Hensen N."/>
            <person name="Bonometti L."/>
            <person name="Westerberg I."/>
            <person name="Brannstrom I.O."/>
            <person name="Guillou S."/>
            <person name="Cros-Aarteil S."/>
            <person name="Calhoun S."/>
            <person name="Haridas S."/>
            <person name="Kuo A."/>
            <person name="Mondo S."/>
            <person name="Pangilinan J."/>
            <person name="Riley R."/>
            <person name="Labutti K."/>
            <person name="Andreopoulos B."/>
            <person name="Lipzen A."/>
            <person name="Chen C."/>
            <person name="Yanf M."/>
            <person name="Daum C."/>
            <person name="Ng V."/>
            <person name="Clum A."/>
            <person name="Steindorff A."/>
            <person name="Ohm R."/>
            <person name="Martin F."/>
            <person name="Silar P."/>
            <person name="Natvig D."/>
            <person name="Lalanne C."/>
            <person name="Gautier V."/>
            <person name="Ament-Velasquez S.L."/>
            <person name="Kruys A."/>
            <person name="Hutchinson M.I."/>
            <person name="Powell A.J."/>
            <person name="Barry K."/>
            <person name="Miller A.N."/>
            <person name="Grigoriev I.V."/>
            <person name="Debuchy R."/>
            <person name="Gladieux P."/>
            <person name="Thoren M.H."/>
            <person name="Johannesson H."/>
        </authorList>
    </citation>
    <scope>NUCLEOTIDE SEQUENCE</scope>
    <source>
        <strain evidence="18">PSN4</strain>
    </source>
</reference>
<comment type="similarity">
    <text evidence="11">Belongs to the DEAD box helicase family. DDX56/DBP9 subfamily.</text>
</comment>
<dbReference type="Proteomes" id="UP001239445">
    <property type="component" value="Unassembled WGS sequence"/>
</dbReference>
<feature type="compositionally biased region" description="Basic and acidic residues" evidence="14">
    <location>
        <begin position="18"/>
        <end position="30"/>
    </location>
</feature>
<dbReference type="CDD" id="cd17961">
    <property type="entry name" value="DEADc_DDX56"/>
    <property type="match status" value="1"/>
</dbReference>
<dbReference type="InterPro" id="IPR050079">
    <property type="entry name" value="DEAD_box_RNA_helicase"/>
</dbReference>
<sequence length="621" mass="69873">MTMKRKLDQNDEPSSPARADEGDRALEQKEASQPGQSHSKTEPSFAELGLDPRLVQAVAKQAFEKPTLVQRKAIPLALQGQDVLCKAKTGSGKTAAYVLPLLSGILKRKSTDPSTFTAGLILVPTRELADQVFKAIEQFSAFCAKDIQATKLTENVSDAVLRSLLSIVPDIIVSTPARAWQCINSAGLSLDKLQYLVLDEADLVLSYGYDEDMENISKALPKGVQTIMMSATLSAELDTLKGIFCRNPKLLDLNEEIGAEDEKLSQFYVKCAEDDKWLLGYLIFKLQLIKGKSLIFVADIDRSYRLKLFFEQFGIRSCILNSELPINSRIKVIEEFNKGIYDIIIASDEKNEAFGDDAGAEDQEAMLNDSKRKSDDAGNKEGAQPKKKRKTVKRDQEYGVSRGIDFRNLAAVINFDLPTSATSYQHRIGRTARAGRTGMALSFVIPKELHGKHKPTWIKSTENDEKVLGKIIRQQGKLGRTVEPYNFSKKEMEAFRYRMNDALRAVTRVAIREARTKELKQELLRSETLKRYFEENPAELSHLRHDGELGRTTRQQAHLKHVPDYLLPKDGKKALTRNVGFVPFKKEDKKRGHKRGKPSGRSFKVGGRKRDPLKTFKVRRK</sequence>
<dbReference type="GO" id="GO:0003723">
    <property type="term" value="F:RNA binding"/>
    <property type="evidence" value="ECO:0007669"/>
    <property type="project" value="UniProtKB-KW"/>
</dbReference>
<keyword evidence="6" id="KW-0378">Hydrolase</keyword>
<feature type="region of interest" description="Disordered" evidence="14">
    <location>
        <begin position="1"/>
        <end position="44"/>
    </location>
</feature>
<dbReference type="CDD" id="cd18787">
    <property type="entry name" value="SF2_C_DEAD"/>
    <property type="match status" value="1"/>
</dbReference>
<dbReference type="InterPro" id="IPR001650">
    <property type="entry name" value="Helicase_C-like"/>
</dbReference>
<evidence type="ECO:0000256" key="12">
    <source>
        <dbReference type="ARBA" id="ARBA00047984"/>
    </source>
</evidence>
<evidence type="ECO:0000256" key="1">
    <source>
        <dbReference type="ARBA" id="ARBA00003706"/>
    </source>
</evidence>
<dbReference type="EC" id="3.6.4.13" evidence="3"/>
<evidence type="ECO:0000256" key="2">
    <source>
        <dbReference type="ARBA" id="ARBA00004123"/>
    </source>
</evidence>
<evidence type="ECO:0000256" key="11">
    <source>
        <dbReference type="ARBA" id="ARBA00038041"/>
    </source>
</evidence>
<feature type="domain" description="DEAD-box RNA helicase Q" evidence="17">
    <location>
        <begin position="43"/>
        <end position="71"/>
    </location>
</feature>
<dbReference type="Gene3D" id="3.40.50.300">
    <property type="entry name" value="P-loop containing nucleotide triphosphate hydrolases"/>
    <property type="match status" value="2"/>
</dbReference>
<dbReference type="GO" id="GO:0005634">
    <property type="term" value="C:nucleus"/>
    <property type="evidence" value="ECO:0007669"/>
    <property type="project" value="UniProtKB-SubCell"/>
</dbReference>
<dbReference type="GO" id="GO:0005524">
    <property type="term" value="F:ATP binding"/>
    <property type="evidence" value="ECO:0007669"/>
    <property type="project" value="UniProtKB-KW"/>
</dbReference>
<dbReference type="GO" id="GO:0016787">
    <property type="term" value="F:hydrolase activity"/>
    <property type="evidence" value="ECO:0007669"/>
    <property type="project" value="UniProtKB-KW"/>
</dbReference>
<dbReference type="SMART" id="SM00490">
    <property type="entry name" value="HELICc"/>
    <property type="match status" value="1"/>
</dbReference>
<evidence type="ECO:0000259" key="17">
    <source>
        <dbReference type="PROSITE" id="PS51195"/>
    </source>
</evidence>
<feature type="domain" description="Helicase ATP-binding" evidence="15">
    <location>
        <begin position="74"/>
        <end position="251"/>
    </location>
</feature>
<comment type="caution">
    <text evidence="18">The sequence shown here is derived from an EMBL/GenBank/DDBJ whole genome shotgun (WGS) entry which is preliminary data.</text>
</comment>
<dbReference type="GO" id="GO:0042254">
    <property type="term" value="P:ribosome biogenesis"/>
    <property type="evidence" value="ECO:0007669"/>
    <property type="project" value="UniProtKB-KW"/>
</dbReference>
<keyword evidence="19" id="KW-1185">Reference proteome</keyword>
<protein>
    <recommendedName>
        <fullName evidence="3">RNA helicase</fullName>
        <ecNumber evidence="3">3.6.4.13</ecNumber>
    </recommendedName>
</protein>
<feature type="region of interest" description="Disordered" evidence="14">
    <location>
        <begin position="367"/>
        <end position="396"/>
    </location>
</feature>
<evidence type="ECO:0000313" key="18">
    <source>
        <dbReference type="EMBL" id="KAK1759530.1"/>
    </source>
</evidence>
<feature type="short sequence motif" description="Q motif" evidence="13">
    <location>
        <begin position="43"/>
        <end position="71"/>
    </location>
</feature>